<dbReference type="STRING" id="52670.A0A2I4BZ95"/>
<dbReference type="GO" id="GO:0005886">
    <property type="term" value="C:plasma membrane"/>
    <property type="evidence" value="ECO:0007669"/>
    <property type="project" value="TreeGrafter"/>
</dbReference>
<dbReference type="Pfam" id="PF07686">
    <property type="entry name" value="V-set"/>
    <property type="match status" value="1"/>
</dbReference>
<dbReference type="InterPro" id="IPR003599">
    <property type="entry name" value="Ig_sub"/>
</dbReference>
<name>A0A2I4BZ95_AUSLI</name>
<keyword evidence="4 10" id="KW-1133">Transmembrane helix</keyword>
<dbReference type="InParanoid" id="A0A2I4BZ95"/>
<accession>A0A2I4BZ95</accession>
<feature type="region of interest" description="Disordered" evidence="9">
    <location>
        <begin position="198"/>
        <end position="221"/>
    </location>
</feature>
<keyword evidence="14" id="KW-0406">Ion transport</keyword>
<evidence type="ECO:0000256" key="7">
    <source>
        <dbReference type="ARBA" id="ARBA00023180"/>
    </source>
</evidence>
<evidence type="ECO:0000313" key="14">
    <source>
        <dbReference type="RefSeq" id="XP_013873066.1"/>
    </source>
</evidence>
<keyword evidence="5 10" id="KW-0472">Membrane</keyword>
<keyword evidence="3 11" id="KW-0732">Signal</keyword>
<keyword evidence="2 10" id="KW-0812">Transmembrane</keyword>
<dbReference type="OrthoDB" id="8750716at2759"/>
<feature type="signal peptide" evidence="11">
    <location>
        <begin position="1"/>
        <end position="33"/>
    </location>
</feature>
<keyword evidence="13" id="KW-1185">Reference proteome</keyword>
<dbReference type="PANTHER" id="PTHR13869:SF3">
    <property type="entry name" value="SODIUM CHANNEL SUBUNIT BETA-2"/>
    <property type="match status" value="1"/>
</dbReference>
<evidence type="ECO:0000256" key="8">
    <source>
        <dbReference type="ARBA" id="ARBA00023319"/>
    </source>
</evidence>
<comment type="subcellular location">
    <subcellularLocation>
        <location evidence="1">Membrane</location>
        <topology evidence="1">Single-pass type I membrane protein</topology>
    </subcellularLocation>
</comment>
<dbReference type="SMART" id="SM00409">
    <property type="entry name" value="IG"/>
    <property type="match status" value="1"/>
</dbReference>
<dbReference type="InterPro" id="IPR007110">
    <property type="entry name" value="Ig-like_dom"/>
</dbReference>
<evidence type="ECO:0000256" key="4">
    <source>
        <dbReference type="ARBA" id="ARBA00022989"/>
    </source>
</evidence>
<evidence type="ECO:0000313" key="13">
    <source>
        <dbReference type="Proteomes" id="UP000192220"/>
    </source>
</evidence>
<sequence>MSPTAQEERRRSGVQLGSAALLLLLLSLSGCSSMDVLVASQINALNGTTVTISCTFTSCYKIDLTKFGMNWTYQETHNDTEEKFMHYNRKRMQALPSNRFGDRVVFSGNLEKNDLSITISDVQLEDEGIYHCYVKNPPDRIQGNGIIRFNVVTELPPPRDSTIAVAIGASVGGALALLILSMVVVKCLRRHRKQELISEEKMEEEGKLEPEAVAEEGTKLP</sequence>
<organism evidence="13 14">
    <name type="scientific">Austrofundulus limnaeus</name>
    <name type="common">Annual killifish</name>
    <dbReference type="NCBI Taxonomy" id="52670"/>
    <lineage>
        <taxon>Eukaryota</taxon>
        <taxon>Metazoa</taxon>
        <taxon>Chordata</taxon>
        <taxon>Craniata</taxon>
        <taxon>Vertebrata</taxon>
        <taxon>Euteleostomi</taxon>
        <taxon>Actinopterygii</taxon>
        <taxon>Neopterygii</taxon>
        <taxon>Teleostei</taxon>
        <taxon>Neoteleostei</taxon>
        <taxon>Acanthomorphata</taxon>
        <taxon>Ovalentaria</taxon>
        <taxon>Atherinomorphae</taxon>
        <taxon>Cyprinodontiformes</taxon>
        <taxon>Rivulidae</taxon>
        <taxon>Austrofundulus</taxon>
    </lineage>
</organism>
<dbReference type="Gene3D" id="2.60.40.10">
    <property type="entry name" value="Immunoglobulins"/>
    <property type="match status" value="1"/>
</dbReference>
<evidence type="ECO:0000256" key="6">
    <source>
        <dbReference type="ARBA" id="ARBA00023157"/>
    </source>
</evidence>
<evidence type="ECO:0000256" key="9">
    <source>
        <dbReference type="SAM" id="MobiDB-lite"/>
    </source>
</evidence>
<feature type="domain" description="Ig-like" evidence="12">
    <location>
        <begin position="32"/>
        <end position="153"/>
    </location>
</feature>
<dbReference type="AlphaFoldDB" id="A0A2I4BZ95"/>
<dbReference type="Proteomes" id="UP000192220">
    <property type="component" value="Unplaced"/>
</dbReference>
<dbReference type="PRINTS" id="PR00213">
    <property type="entry name" value="MYELINP0"/>
</dbReference>
<keyword evidence="14" id="KW-0813">Transport</keyword>
<evidence type="ECO:0000256" key="10">
    <source>
        <dbReference type="SAM" id="Phobius"/>
    </source>
</evidence>
<dbReference type="GO" id="GO:0034220">
    <property type="term" value="P:monoatomic ion transmembrane transport"/>
    <property type="evidence" value="ECO:0007669"/>
    <property type="project" value="UniProtKB-KW"/>
</dbReference>
<keyword evidence="14" id="KW-0407">Ion channel</keyword>
<evidence type="ECO:0000256" key="5">
    <source>
        <dbReference type="ARBA" id="ARBA00023136"/>
    </source>
</evidence>
<dbReference type="PANTHER" id="PTHR13869">
    <property type="entry name" value="MYELIN P0 RELATED"/>
    <property type="match status" value="1"/>
</dbReference>
<keyword evidence="8" id="KW-0393">Immunoglobulin domain</keyword>
<feature type="transmembrane region" description="Helical" evidence="10">
    <location>
        <begin position="163"/>
        <end position="185"/>
    </location>
</feature>
<evidence type="ECO:0000256" key="1">
    <source>
        <dbReference type="ARBA" id="ARBA00004479"/>
    </source>
</evidence>
<keyword evidence="7" id="KW-0325">Glycoprotein</keyword>
<protein>
    <submittedName>
        <fullName evidence="14">Sodium channel regulatory subunit beta-2</fullName>
    </submittedName>
</protein>
<reference evidence="14" key="1">
    <citation type="submission" date="2025-08" db="UniProtKB">
        <authorList>
            <consortium name="RefSeq"/>
        </authorList>
    </citation>
    <scope>IDENTIFICATION</scope>
    <source>
        <strain evidence="14">Quisiro</strain>
        <tissue evidence="14">Liver</tissue>
    </source>
</reference>
<dbReference type="RefSeq" id="XP_013873066.1">
    <property type="nucleotide sequence ID" value="XM_014017612.1"/>
</dbReference>
<dbReference type="SUPFAM" id="SSF48726">
    <property type="entry name" value="Immunoglobulin"/>
    <property type="match status" value="1"/>
</dbReference>
<dbReference type="GeneID" id="106523996"/>
<dbReference type="InterPro" id="IPR000920">
    <property type="entry name" value="Myelin_P0-rel"/>
</dbReference>
<gene>
    <name evidence="14" type="primary">scn2b</name>
</gene>
<dbReference type="PROSITE" id="PS50835">
    <property type="entry name" value="IG_LIKE"/>
    <property type="match status" value="1"/>
</dbReference>
<evidence type="ECO:0000256" key="2">
    <source>
        <dbReference type="ARBA" id="ARBA00022692"/>
    </source>
</evidence>
<dbReference type="CTD" id="6327"/>
<dbReference type="InterPro" id="IPR036179">
    <property type="entry name" value="Ig-like_dom_sf"/>
</dbReference>
<dbReference type="InterPro" id="IPR013783">
    <property type="entry name" value="Ig-like_fold"/>
</dbReference>
<dbReference type="InterPro" id="IPR013106">
    <property type="entry name" value="Ig_V-set"/>
</dbReference>
<proteinExistence type="predicted"/>
<evidence type="ECO:0000256" key="3">
    <source>
        <dbReference type="ARBA" id="ARBA00022729"/>
    </source>
</evidence>
<evidence type="ECO:0000256" key="11">
    <source>
        <dbReference type="SAM" id="SignalP"/>
    </source>
</evidence>
<dbReference type="FunCoup" id="A0A2I4BZ95">
    <property type="interactions" value="963"/>
</dbReference>
<evidence type="ECO:0000259" key="12">
    <source>
        <dbReference type="PROSITE" id="PS50835"/>
    </source>
</evidence>
<keyword evidence="6" id="KW-1015">Disulfide bond</keyword>
<feature type="chain" id="PRO_5014199455" evidence="11">
    <location>
        <begin position="34"/>
        <end position="221"/>
    </location>
</feature>
<dbReference type="KEGG" id="alim:106523996"/>
<dbReference type="SMART" id="SM00406">
    <property type="entry name" value="IGv"/>
    <property type="match status" value="1"/>
</dbReference>